<evidence type="ECO:0000256" key="8">
    <source>
        <dbReference type="ARBA" id="ARBA00022833"/>
    </source>
</evidence>
<organism evidence="15 16">
    <name type="scientific">Allacma fusca</name>
    <dbReference type="NCBI Taxonomy" id="39272"/>
    <lineage>
        <taxon>Eukaryota</taxon>
        <taxon>Metazoa</taxon>
        <taxon>Ecdysozoa</taxon>
        <taxon>Arthropoda</taxon>
        <taxon>Hexapoda</taxon>
        <taxon>Collembola</taxon>
        <taxon>Symphypleona</taxon>
        <taxon>Sminthuridae</taxon>
        <taxon>Allacma</taxon>
    </lineage>
</organism>
<feature type="region of interest" description="Disordered" evidence="13">
    <location>
        <begin position="137"/>
        <end position="168"/>
    </location>
</feature>
<evidence type="ECO:0000256" key="5">
    <source>
        <dbReference type="ARBA" id="ARBA00022723"/>
    </source>
</evidence>
<evidence type="ECO:0000256" key="12">
    <source>
        <dbReference type="PROSITE-ProRule" id="PRU00452"/>
    </source>
</evidence>
<evidence type="ECO:0000256" key="9">
    <source>
        <dbReference type="ARBA" id="ARBA00023242"/>
    </source>
</evidence>
<evidence type="ECO:0000313" key="15">
    <source>
        <dbReference type="EMBL" id="CAG7733368.1"/>
    </source>
</evidence>
<accession>A0A8J2P067</accession>
<comment type="pathway">
    <text evidence="2">Protein modification; protein sumoylation.</text>
</comment>
<keyword evidence="6 12" id="KW-0863">Zinc-finger</keyword>
<evidence type="ECO:0000256" key="13">
    <source>
        <dbReference type="SAM" id="MobiDB-lite"/>
    </source>
</evidence>
<dbReference type="CDD" id="cd16651">
    <property type="entry name" value="SPL-RING_NSE2"/>
    <property type="match status" value="1"/>
</dbReference>
<evidence type="ECO:0000256" key="7">
    <source>
        <dbReference type="ARBA" id="ARBA00022786"/>
    </source>
</evidence>
<dbReference type="OrthoDB" id="26899at2759"/>
<dbReference type="GO" id="GO:0030915">
    <property type="term" value="C:Smc5-Smc6 complex"/>
    <property type="evidence" value="ECO:0007669"/>
    <property type="project" value="InterPro"/>
</dbReference>
<keyword evidence="4" id="KW-0808">Transferase</keyword>
<keyword evidence="5" id="KW-0479">Metal-binding</keyword>
<dbReference type="GO" id="GO:0008270">
    <property type="term" value="F:zinc ion binding"/>
    <property type="evidence" value="ECO:0007669"/>
    <property type="project" value="UniProtKB-KW"/>
</dbReference>
<keyword evidence="16" id="KW-1185">Reference proteome</keyword>
<comment type="subcellular location">
    <subcellularLocation>
        <location evidence="1">Nucleus</location>
    </subcellularLocation>
</comment>
<evidence type="ECO:0000256" key="4">
    <source>
        <dbReference type="ARBA" id="ARBA00022679"/>
    </source>
</evidence>
<dbReference type="Proteomes" id="UP000708208">
    <property type="component" value="Unassembled WGS sequence"/>
</dbReference>
<protein>
    <recommendedName>
        <fullName evidence="3">E3 SUMO-protein ligase NSE2</fullName>
    </recommendedName>
    <alternativeName>
        <fullName evidence="10">E3 SUMO-protein transferase NSE2</fullName>
    </alternativeName>
    <alternativeName>
        <fullName evidence="11">Non-structural maintenance of chromosomes element 2 homolog</fullName>
    </alternativeName>
</protein>
<dbReference type="EMBL" id="CAJVCH010247762">
    <property type="protein sequence ID" value="CAG7733368.1"/>
    <property type="molecule type" value="Genomic_DNA"/>
</dbReference>
<evidence type="ECO:0000259" key="14">
    <source>
        <dbReference type="PROSITE" id="PS51044"/>
    </source>
</evidence>
<dbReference type="GO" id="GO:0000724">
    <property type="term" value="P:double-strand break repair via homologous recombination"/>
    <property type="evidence" value="ECO:0007669"/>
    <property type="project" value="InterPro"/>
</dbReference>
<dbReference type="InterPro" id="IPR004181">
    <property type="entry name" value="Znf_MIZ"/>
</dbReference>
<dbReference type="PANTHER" id="PTHR21330">
    <property type="entry name" value="E3 SUMO-PROTEIN LIGASE NSE2"/>
    <property type="match status" value="1"/>
</dbReference>
<dbReference type="GO" id="GO:0016925">
    <property type="term" value="P:protein sumoylation"/>
    <property type="evidence" value="ECO:0007669"/>
    <property type="project" value="TreeGrafter"/>
</dbReference>
<dbReference type="AlphaFoldDB" id="A0A8J2P067"/>
<dbReference type="GO" id="GO:0005634">
    <property type="term" value="C:nucleus"/>
    <property type="evidence" value="ECO:0007669"/>
    <property type="project" value="UniProtKB-SubCell"/>
</dbReference>
<proteinExistence type="predicted"/>
<keyword evidence="9" id="KW-0539">Nucleus</keyword>
<comment type="caution">
    <text evidence="15">The sequence shown here is derived from an EMBL/GenBank/DDBJ whole genome shotgun (WGS) entry which is preliminary data.</text>
</comment>
<name>A0A8J2P067_9HEXA</name>
<evidence type="ECO:0000256" key="1">
    <source>
        <dbReference type="ARBA" id="ARBA00004123"/>
    </source>
</evidence>
<keyword evidence="8" id="KW-0862">Zinc</keyword>
<keyword evidence="7" id="KW-0833">Ubl conjugation pathway</keyword>
<dbReference type="InterPro" id="IPR026846">
    <property type="entry name" value="Nse2(Mms21)"/>
</dbReference>
<evidence type="ECO:0000313" key="16">
    <source>
        <dbReference type="Proteomes" id="UP000708208"/>
    </source>
</evidence>
<evidence type="ECO:0000256" key="2">
    <source>
        <dbReference type="ARBA" id="ARBA00004718"/>
    </source>
</evidence>
<dbReference type="PANTHER" id="PTHR21330:SF1">
    <property type="entry name" value="E3 SUMO-PROTEIN LIGASE NSE2"/>
    <property type="match status" value="1"/>
</dbReference>
<feature type="domain" description="SP-RING-type" evidence="14">
    <location>
        <begin position="163"/>
        <end position="251"/>
    </location>
</feature>
<evidence type="ECO:0000256" key="3">
    <source>
        <dbReference type="ARBA" id="ARBA00020923"/>
    </source>
</evidence>
<reference evidence="15" key="1">
    <citation type="submission" date="2021-06" db="EMBL/GenBank/DDBJ databases">
        <authorList>
            <person name="Hodson N. C."/>
            <person name="Mongue J. A."/>
            <person name="Jaron S. K."/>
        </authorList>
    </citation>
    <scope>NUCLEOTIDE SEQUENCE</scope>
</reference>
<evidence type="ECO:0000256" key="6">
    <source>
        <dbReference type="ARBA" id="ARBA00022771"/>
    </source>
</evidence>
<evidence type="ECO:0000256" key="11">
    <source>
        <dbReference type="ARBA" id="ARBA00032533"/>
    </source>
</evidence>
<evidence type="ECO:0000256" key="10">
    <source>
        <dbReference type="ARBA" id="ARBA00031731"/>
    </source>
</evidence>
<dbReference type="PROSITE" id="PS51044">
    <property type="entry name" value="ZF_SP_RING"/>
    <property type="match status" value="1"/>
</dbReference>
<sequence length="257" mass="28998">MPRQRAHAANDESEVQDQVTEAIQFGRGVITQLGKDILPHCDRRTQQEVTGRLSEAFKKLIRAELVYNECSVIVKEVAQGIEVENDDNQATILKACDKIETLSREGVENFKASVSDQQIVKDNLYVELMENLKEAVEESSGASAFDPQTDEEETDEDGSGNESEVDVDDEATVLITTIDPLTKKDLKSPVRNIHCNHIYEKKTILDFIKANPKAKCPIGGCINEKILKKDHLYSDDELVKMVTQKQRDQRRGRGKRR</sequence>
<dbReference type="GO" id="GO:0061665">
    <property type="term" value="F:SUMO ligase activity"/>
    <property type="evidence" value="ECO:0007669"/>
    <property type="project" value="TreeGrafter"/>
</dbReference>
<dbReference type="Pfam" id="PF11789">
    <property type="entry name" value="zf-Nse"/>
    <property type="match status" value="1"/>
</dbReference>
<gene>
    <name evidence="15" type="ORF">AFUS01_LOCUS21816</name>
</gene>
<feature type="compositionally biased region" description="Acidic residues" evidence="13">
    <location>
        <begin position="148"/>
        <end position="168"/>
    </location>
</feature>